<dbReference type="PANTHER" id="PTHR30346">
    <property type="entry name" value="TRANSCRIPTIONAL DUAL REGULATOR HCAR-RELATED"/>
    <property type="match status" value="1"/>
</dbReference>
<dbReference type="Gene3D" id="3.40.190.10">
    <property type="entry name" value="Periplasmic binding protein-like II"/>
    <property type="match status" value="2"/>
</dbReference>
<feature type="domain" description="HTH lysR-type" evidence="5">
    <location>
        <begin position="1"/>
        <end position="58"/>
    </location>
</feature>
<dbReference type="GO" id="GO:0003700">
    <property type="term" value="F:DNA-binding transcription factor activity"/>
    <property type="evidence" value="ECO:0007669"/>
    <property type="project" value="InterPro"/>
</dbReference>
<evidence type="ECO:0000259" key="5">
    <source>
        <dbReference type="PROSITE" id="PS50931"/>
    </source>
</evidence>
<evidence type="ECO:0000256" key="2">
    <source>
        <dbReference type="ARBA" id="ARBA00023015"/>
    </source>
</evidence>
<organism evidence="6">
    <name type="scientific">Vreelandella sp. SM1641</name>
    <dbReference type="NCBI Taxonomy" id="3126101"/>
    <lineage>
        <taxon>Bacteria</taxon>
        <taxon>Pseudomonadati</taxon>
        <taxon>Pseudomonadota</taxon>
        <taxon>Gammaproteobacteria</taxon>
        <taxon>Oceanospirillales</taxon>
        <taxon>Halomonadaceae</taxon>
        <taxon>Vreelandella</taxon>
    </lineage>
</organism>
<dbReference type="SUPFAM" id="SSF53850">
    <property type="entry name" value="Periplasmic binding protein-like II"/>
    <property type="match status" value="1"/>
</dbReference>
<dbReference type="Gene3D" id="1.10.10.10">
    <property type="entry name" value="Winged helix-like DNA-binding domain superfamily/Winged helix DNA-binding domain"/>
    <property type="match status" value="1"/>
</dbReference>
<evidence type="ECO:0000313" key="6">
    <source>
        <dbReference type="EMBL" id="XBY57539.1"/>
    </source>
</evidence>
<sequence>MDFKQLRYFLAVVDEGTISSAARRIPIAQPALTRQLHMLEEDLGFQLFHRTHQGIILTAAGTSFYKNTQVLLEDFETIKQQAKNIANGQYGSLRIGITPIHHWIPNITRLLNKFRKQHPDVELFIEPRLSGSQIEAIHNNRQDIGIMFLHPETQPELRSQCLYKDHMVLVTSKNSSLAQNPPTCLADLNNEDFIWFKRDSTPSSYDKLHQSFKESGFIPNIVQECSDNTTMRSLVSAGMGCTLLPALTMTDAPKNLVSYRIPDLTLELPLMLVWHPLYTTPAIEHLVSFSTAMDWPESDQ</sequence>
<proteinExistence type="inferred from homology"/>
<keyword evidence="3" id="KW-0238">DNA-binding</keyword>
<dbReference type="PANTHER" id="PTHR30346:SF28">
    <property type="entry name" value="HTH-TYPE TRANSCRIPTIONAL REGULATOR CYNR"/>
    <property type="match status" value="1"/>
</dbReference>
<dbReference type="GO" id="GO:0003677">
    <property type="term" value="F:DNA binding"/>
    <property type="evidence" value="ECO:0007669"/>
    <property type="project" value="UniProtKB-KW"/>
</dbReference>
<reference evidence="6" key="1">
    <citation type="submission" date="2024-02" db="EMBL/GenBank/DDBJ databases">
        <title>Complete genome sequence of Vreelandella sp. SM1641, a marine exopolysaccharide-producing bacterium isolated from deep-sea hydrothermal sediment of the southwest Indian Ocean.</title>
        <authorList>
            <person name="Zhu H."/>
            <person name="Sun M."/>
        </authorList>
    </citation>
    <scope>NUCLEOTIDE SEQUENCE</scope>
    <source>
        <strain evidence="6">SM1641</strain>
    </source>
</reference>
<name>A0AAU7XL39_9GAMM</name>
<dbReference type="PROSITE" id="PS50931">
    <property type="entry name" value="HTH_LYSR"/>
    <property type="match status" value="1"/>
</dbReference>
<dbReference type="PRINTS" id="PR00039">
    <property type="entry name" value="HTHLYSR"/>
</dbReference>
<dbReference type="InterPro" id="IPR036388">
    <property type="entry name" value="WH-like_DNA-bd_sf"/>
</dbReference>
<gene>
    <name evidence="6" type="ORF">V8F66_14695</name>
</gene>
<dbReference type="KEGG" id="vrs:V8F66_14695"/>
<comment type="similarity">
    <text evidence="1">Belongs to the LysR transcriptional regulatory family.</text>
</comment>
<dbReference type="CDD" id="cd08414">
    <property type="entry name" value="PBP2_LTTR_aromatics_like"/>
    <property type="match status" value="1"/>
</dbReference>
<dbReference type="InterPro" id="IPR005119">
    <property type="entry name" value="LysR_subst-bd"/>
</dbReference>
<protein>
    <submittedName>
        <fullName evidence="6">LysR family transcriptional regulator</fullName>
    </submittedName>
</protein>
<dbReference type="Pfam" id="PF00126">
    <property type="entry name" value="HTH_1"/>
    <property type="match status" value="1"/>
</dbReference>
<dbReference type="InterPro" id="IPR000847">
    <property type="entry name" value="LysR_HTH_N"/>
</dbReference>
<dbReference type="InterPro" id="IPR036390">
    <property type="entry name" value="WH_DNA-bd_sf"/>
</dbReference>
<dbReference type="SUPFAM" id="SSF46785">
    <property type="entry name" value="Winged helix' DNA-binding domain"/>
    <property type="match status" value="1"/>
</dbReference>
<evidence type="ECO:0000256" key="1">
    <source>
        <dbReference type="ARBA" id="ARBA00009437"/>
    </source>
</evidence>
<dbReference type="Pfam" id="PF03466">
    <property type="entry name" value="LysR_substrate"/>
    <property type="match status" value="1"/>
</dbReference>
<keyword evidence="2" id="KW-0805">Transcription regulation</keyword>
<keyword evidence="4" id="KW-0804">Transcription</keyword>
<accession>A0AAU7XL39</accession>
<dbReference type="EMBL" id="CP158484">
    <property type="protein sequence ID" value="XBY57539.1"/>
    <property type="molecule type" value="Genomic_DNA"/>
</dbReference>
<dbReference type="FunFam" id="1.10.10.10:FF:000001">
    <property type="entry name" value="LysR family transcriptional regulator"/>
    <property type="match status" value="1"/>
</dbReference>
<evidence type="ECO:0000256" key="3">
    <source>
        <dbReference type="ARBA" id="ARBA00023125"/>
    </source>
</evidence>
<dbReference type="GO" id="GO:0032993">
    <property type="term" value="C:protein-DNA complex"/>
    <property type="evidence" value="ECO:0007669"/>
    <property type="project" value="TreeGrafter"/>
</dbReference>
<dbReference type="AlphaFoldDB" id="A0AAU7XL39"/>
<evidence type="ECO:0000256" key="4">
    <source>
        <dbReference type="ARBA" id="ARBA00023163"/>
    </source>
</evidence>
<dbReference type="RefSeq" id="WP_339935764.1">
    <property type="nucleotide sequence ID" value="NZ_CP158484.1"/>
</dbReference>